<organism evidence="1">
    <name type="scientific">marine sediment metagenome</name>
    <dbReference type="NCBI Taxonomy" id="412755"/>
    <lineage>
        <taxon>unclassified sequences</taxon>
        <taxon>metagenomes</taxon>
        <taxon>ecological metagenomes</taxon>
    </lineage>
</organism>
<reference evidence="1" key="1">
    <citation type="journal article" date="2014" name="Front. Microbiol.">
        <title>High frequency of phylogenetically diverse reductive dehalogenase-homologous genes in deep subseafloor sedimentary metagenomes.</title>
        <authorList>
            <person name="Kawai M."/>
            <person name="Futagami T."/>
            <person name="Toyoda A."/>
            <person name="Takaki Y."/>
            <person name="Nishi S."/>
            <person name="Hori S."/>
            <person name="Arai W."/>
            <person name="Tsubouchi T."/>
            <person name="Morono Y."/>
            <person name="Uchiyama I."/>
            <person name="Ito T."/>
            <person name="Fujiyama A."/>
            <person name="Inagaki F."/>
            <person name="Takami H."/>
        </authorList>
    </citation>
    <scope>NUCLEOTIDE SEQUENCE</scope>
    <source>
        <strain evidence="1">Expedition CK06-06</strain>
    </source>
</reference>
<protein>
    <recommendedName>
        <fullName evidence="2">Outer membrane protein beta-barrel domain-containing protein</fullName>
    </recommendedName>
</protein>
<evidence type="ECO:0000313" key="1">
    <source>
        <dbReference type="EMBL" id="GAG92949.1"/>
    </source>
</evidence>
<evidence type="ECO:0008006" key="2">
    <source>
        <dbReference type="Google" id="ProtNLM"/>
    </source>
</evidence>
<comment type="caution">
    <text evidence="1">The sequence shown here is derived from an EMBL/GenBank/DDBJ whole genome shotgun (WGS) entry which is preliminary data.</text>
</comment>
<sequence>METSGNPNYEVSISHGYHSRSFGLTDRLMLTGKIGGTYGYLYEETTLGAEAKTSLSGGLGLGIQLKGIIFKHKDTGLEWDGGGQFLYMRSHRKRSGKANTDWYEWQASTSLVKEIGRFKPYAGVKFSTVTLDHDDGKGNKTSYNEDGNIGPFVGADIYFGRDRDVVINLEAGFLMGNEYYGGIRYRF</sequence>
<accession>X1BAT6</accession>
<dbReference type="AlphaFoldDB" id="X1BAT6"/>
<dbReference type="EMBL" id="BART01022159">
    <property type="protein sequence ID" value="GAG92949.1"/>
    <property type="molecule type" value="Genomic_DNA"/>
</dbReference>
<gene>
    <name evidence="1" type="ORF">S01H4_40644</name>
</gene>
<proteinExistence type="predicted"/>
<name>X1BAT6_9ZZZZ</name>